<dbReference type="SUPFAM" id="SSF54593">
    <property type="entry name" value="Glyoxalase/Bleomycin resistance protein/Dihydroxybiphenyl dioxygenase"/>
    <property type="match status" value="1"/>
</dbReference>
<dbReference type="EMBL" id="RZNB01000003">
    <property type="protein sequence ID" value="RWZ51177.1"/>
    <property type="molecule type" value="Genomic_DNA"/>
</dbReference>
<dbReference type="RefSeq" id="WP_128495168.1">
    <property type="nucleotide sequence ID" value="NZ_RZNB01000003.1"/>
</dbReference>
<dbReference type="Proteomes" id="UP000288547">
    <property type="component" value="Unassembled WGS sequence"/>
</dbReference>
<organism evidence="2 3">
    <name type="scientific">Labedella phragmitis</name>
    <dbReference type="NCBI Taxonomy" id="2498849"/>
    <lineage>
        <taxon>Bacteria</taxon>
        <taxon>Bacillati</taxon>
        <taxon>Actinomycetota</taxon>
        <taxon>Actinomycetes</taxon>
        <taxon>Micrococcales</taxon>
        <taxon>Microbacteriaceae</taxon>
        <taxon>Labedella</taxon>
    </lineage>
</organism>
<protein>
    <submittedName>
        <fullName evidence="2">VOC family protein</fullName>
    </submittedName>
</protein>
<sequence length="116" mass="12324">MKPTSVSVALPVRDLASAIAWYRRAFAIDEDPVSPAPGLAEFLVGPIELQLSEEPTDRSGAEITVRFGVTDAAAEHSRLSTLGMEVGELIHVPGVVDVFDFADPDGNVLSVYSLAD</sequence>
<comment type="caution">
    <text evidence="2">The sequence shown here is derived from an EMBL/GenBank/DDBJ whole genome shotgun (WGS) entry which is preliminary data.</text>
</comment>
<evidence type="ECO:0000313" key="3">
    <source>
        <dbReference type="Proteomes" id="UP000288547"/>
    </source>
</evidence>
<evidence type="ECO:0000259" key="1">
    <source>
        <dbReference type="PROSITE" id="PS51819"/>
    </source>
</evidence>
<reference evidence="2 3" key="1">
    <citation type="submission" date="2018-12" db="EMBL/GenBank/DDBJ databases">
        <authorList>
            <person name="Li F."/>
        </authorList>
    </citation>
    <scope>NUCLEOTIDE SEQUENCE [LARGE SCALE GENOMIC DNA]</scope>
    <source>
        <strain evidence="2 3">11W25H-1</strain>
    </source>
</reference>
<dbReference type="PROSITE" id="PS51819">
    <property type="entry name" value="VOC"/>
    <property type="match status" value="1"/>
</dbReference>
<dbReference type="CDD" id="cd06587">
    <property type="entry name" value="VOC"/>
    <property type="match status" value="1"/>
</dbReference>
<dbReference type="Pfam" id="PF00903">
    <property type="entry name" value="Glyoxalase"/>
    <property type="match status" value="1"/>
</dbReference>
<accession>A0A444PTJ8</accession>
<gene>
    <name evidence="2" type="ORF">ELQ90_10380</name>
</gene>
<dbReference type="OrthoDB" id="2453533at2"/>
<dbReference type="AlphaFoldDB" id="A0A444PTJ8"/>
<keyword evidence="3" id="KW-1185">Reference proteome</keyword>
<dbReference type="InterPro" id="IPR004360">
    <property type="entry name" value="Glyas_Fos-R_dOase_dom"/>
</dbReference>
<evidence type="ECO:0000313" key="2">
    <source>
        <dbReference type="EMBL" id="RWZ51177.1"/>
    </source>
</evidence>
<name>A0A444PTJ8_9MICO</name>
<dbReference type="InterPro" id="IPR037523">
    <property type="entry name" value="VOC_core"/>
</dbReference>
<proteinExistence type="predicted"/>
<feature type="domain" description="VOC" evidence="1">
    <location>
        <begin position="4"/>
        <end position="114"/>
    </location>
</feature>
<dbReference type="Gene3D" id="3.10.180.10">
    <property type="entry name" value="2,3-Dihydroxybiphenyl 1,2-Dioxygenase, domain 1"/>
    <property type="match status" value="1"/>
</dbReference>
<dbReference type="InterPro" id="IPR029068">
    <property type="entry name" value="Glyas_Bleomycin-R_OHBP_Dase"/>
</dbReference>